<dbReference type="GO" id="GO:0005886">
    <property type="term" value="C:plasma membrane"/>
    <property type="evidence" value="ECO:0007669"/>
    <property type="project" value="UniProtKB-SubCell"/>
</dbReference>
<keyword evidence="4" id="KW-0732">Signal</keyword>
<sequence>MLLLLLFVPISLPFLAFFFCRFSFVASSVPLHCYSCSTIDAVRLMAEVHDPNWHNWLEQVRTVPRTAKCADPFETVSALRHGVRSQLCSDGICLKLWFRDHQKGGDGHVWRWCAKNAEGRLRADCTHIKSSKGELEVCTCEGNLCNGSAKTAQNTAAMLFFPSVATIAFFIL</sequence>
<evidence type="ECO:0000256" key="5">
    <source>
        <dbReference type="ARBA" id="ARBA00023108"/>
    </source>
</evidence>
<evidence type="ECO:0000256" key="4">
    <source>
        <dbReference type="ARBA" id="ARBA00022729"/>
    </source>
</evidence>
<evidence type="ECO:0000256" key="2">
    <source>
        <dbReference type="ARBA" id="ARBA00010522"/>
    </source>
</evidence>
<evidence type="ECO:0000256" key="8">
    <source>
        <dbReference type="ARBA" id="ARBA00031037"/>
    </source>
</evidence>
<dbReference type="InterPro" id="IPR031424">
    <property type="entry name" value="QVR-like"/>
</dbReference>
<comment type="function">
    <text evidence="12">Bifunctional regulator of neuronal activity in the mushroom body, and possibly other regions of the brain, that acts as a signaling molecule required for homeostatic regulation of sleep under normal conditions and after sleep deprivation. Reduces neuronal excitability by enhancing Sh/shaker K(+) channel activity; possibly by stabilizing Sh/shaker to increase protein levels, accelerating its activation kinetics, slowing C-type inactivation and enhancing recovery from inactivation. Specifically affects the A-type K(+) current. Antagonizes nicotinic acetylcholine receptors (nAChRs) to reduce synaptic transmission, possibly by preventing their localization to the cell surface. Required for regulation of neuromuscular excitability and plasticity at neuromuscular junctions.</text>
</comment>
<comment type="subunit">
    <text evidence="13">Interacts (via loop 2 of the three-fingered Ly-6 domain) with Sh/shaker; this interaction may stabilize both components of the complex and may be required for targeting or retention of Sh/shaker to neural cell projections. Interacts (via loop 2 of the three-fingered Ly-6 domain) with nAChRalpha3 and potentially other nicotinic acetylcholine receptors; this interaction is required for antagonism of nicotinic acetylcholine receptors.</text>
</comment>
<accession>A0ABD2JXU5</accession>
<evidence type="ECO:0000256" key="9">
    <source>
        <dbReference type="ARBA" id="ARBA00044499"/>
    </source>
</evidence>
<evidence type="ECO:0000256" key="13">
    <source>
        <dbReference type="ARBA" id="ARBA00046769"/>
    </source>
</evidence>
<evidence type="ECO:0000256" key="12">
    <source>
        <dbReference type="ARBA" id="ARBA00045788"/>
    </source>
</evidence>
<evidence type="ECO:0000256" key="10">
    <source>
        <dbReference type="ARBA" id="ARBA00044524"/>
    </source>
</evidence>
<evidence type="ECO:0000256" key="3">
    <source>
        <dbReference type="ARBA" id="ARBA00022475"/>
    </source>
</evidence>
<keyword evidence="3" id="KW-1003">Cell membrane</keyword>
<evidence type="ECO:0000256" key="7">
    <source>
        <dbReference type="ARBA" id="ARBA00023180"/>
    </source>
</evidence>
<keyword evidence="3" id="KW-0472">Membrane</keyword>
<dbReference type="GO" id="GO:0048511">
    <property type="term" value="P:rhythmic process"/>
    <property type="evidence" value="ECO:0007669"/>
    <property type="project" value="UniProtKB-KW"/>
</dbReference>
<dbReference type="PANTHER" id="PTHR33562:SF31">
    <property type="entry name" value="PROTEIN QUIVER"/>
    <property type="match status" value="1"/>
</dbReference>
<protein>
    <recommendedName>
        <fullName evidence="10">UPAR/Ly6 domain-containing protein qvr</fullName>
    </recommendedName>
    <alternativeName>
        <fullName evidence="11">Protein quiver</fullName>
    </alternativeName>
    <alternativeName>
        <fullName evidence="8">Protein sleepless</fullName>
    </alternativeName>
</protein>
<dbReference type="PANTHER" id="PTHR33562">
    <property type="entry name" value="ATILLA, ISOFORM B-RELATED-RELATED"/>
    <property type="match status" value="1"/>
</dbReference>
<evidence type="ECO:0000256" key="1">
    <source>
        <dbReference type="ARBA" id="ARBA00004471"/>
    </source>
</evidence>
<gene>
    <name evidence="14" type="ORF">niasHS_007503</name>
</gene>
<keyword evidence="15" id="KW-1185">Reference proteome</keyword>
<keyword evidence="7" id="KW-0325">Glycoprotein</keyword>
<evidence type="ECO:0000313" key="15">
    <source>
        <dbReference type="Proteomes" id="UP001620645"/>
    </source>
</evidence>
<keyword evidence="6" id="KW-1015">Disulfide bond</keyword>
<reference evidence="14 15" key="1">
    <citation type="submission" date="2024-10" db="EMBL/GenBank/DDBJ databases">
        <authorList>
            <person name="Kim D."/>
        </authorList>
    </citation>
    <scope>NUCLEOTIDE SEQUENCE [LARGE SCALE GENOMIC DNA]</scope>
    <source>
        <strain evidence="14">Taebaek</strain>
    </source>
</reference>
<evidence type="ECO:0000256" key="6">
    <source>
        <dbReference type="ARBA" id="ARBA00023157"/>
    </source>
</evidence>
<dbReference type="GO" id="GO:0045121">
    <property type="term" value="C:membrane raft"/>
    <property type="evidence" value="ECO:0007669"/>
    <property type="project" value="UniProtKB-SubCell"/>
</dbReference>
<comment type="subcellular location">
    <subcellularLocation>
        <location evidence="1">Cell membrane</location>
        <topology evidence="1">Lipid-anchor</topology>
        <topology evidence="1">GPI-anchor</topology>
        <orientation evidence="1">Extracellular side</orientation>
    </subcellularLocation>
    <subcellularLocation>
        <location evidence="9">Membrane raft</location>
        <topology evidence="9">Lipid-anchor</topology>
        <topology evidence="9">GPI-anchor</topology>
        <orientation evidence="9">Extracellular side</orientation>
    </subcellularLocation>
</comment>
<dbReference type="EMBL" id="JBICCN010000083">
    <property type="protein sequence ID" value="KAL3095404.1"/>
    <property type="molecule type" value="Genomic_DNA"/>
</dbReference>
<evidence type="ECO:0000313" key="14">
    <source>
        <dbReference type="EMBL" id="KAL3095404.1"/>
    </source>
</evidence>
<comment type="similarity">
    <text evidence="2">Belongs to the quiver family.</text>
</comment>
<dbReference type="Pfam" id="PF17064">
    <property type="entry name" value="QVR"/>
    <property type="match status" value="1"/>
</dbReference>
<evidence type="ECO:0000256" key="11">
    <source>
        <dbReference type="ARBA" id="ARBA00044561"/>
    </source>
</evidence>
<dbReference type="Proteomes" id="UP001620645">
    <property type="component" value="Unassembled WGS sequence"/>
</dbReference>
<proteinExistence type="inferred from homology"/>
<comment type="caution">
    <text evidence="14">The sequence shown here is derived from an EMBL/GenBank/DDBJ whole genome shotgun (WGS) entry which is preliminary data.</text>
</comment>
<dbReference type="AlphaFoldDB" id="A0ABD2JXU5"/>
<organism evidence="14 15">
    <name type="scientific">Heterodera schachtii</name>
    <name type="common">Sugarbeet cyst nematode worm</name>
    <name type="synonym">Tylenchus schachtii</name>
    <dbReference type="NCBI Taxonomy" id="97005"/>
    <lineage>
        <taxon>Eukaryota</taxon>
        <taxon>Metazoa</taxon>
        <taxon>Ecdysozoa</taxon>
        <taxon>Nematoda</taxon>
        <taxon>Chromadorea</taxon>
        <taxon>Rhabditida</taxon>
        <taxon>Tylenchina</taxon>
        <taxon>Tylenchomorpha</taxon>
        <taxon>Tylenchoidea</taxon>
        <taxon>Heteroderidae</taxon>
        <taxon>Heteroderinae</taxon>
        <taxon>Heterodera</taxon>
    </lineage>
</organism>
<dbReference type="InterPro" id="IPR050975">
    <property type="entry name" value="Sleep_regulator"/>
</dbReference>
<keyword evidence="5" id="KW-0090">Biological rhythms</keyword>
<name>A0ABD2JXU5_HETSC</name>